<proteinExistence type="predicted"/>
<sequence length="130" mass="14005">MAAQEIVELPSAGSAASQNTYFTESKQSTPATTPDLSEVAGPAAPLVGATTALPAICREFPKPAADIDVQAALERQPGRWTIKGQIEANQRRALQTMQHDLSAKEKRVQEFEAAKKELRASHQSLRPLPS</sequence>
<keyword evidence="1" id="KW-0175">Coiled coil</keyword>
<keyword evidence="4" id="KW-1185">Reference proteome</keyword>
<gene>
    <name evidence="3" type="ORF">B0I35DRAFT_473264</name>
</gene>
<evidence type="ECO:0000313" key="4">
    <source>
        <dbReference type="Proteomes" id="UP000813444"/>
    </source>
</evidence>
<name>A0A8K0WY67_9HYPO</name>
<reference evidence="3" key="1">
    <citation type="journal article" date="2021" name="Nat. Commun.">
        <title>Genetic determinants of endophytism in the Arabidopsis root mycobiome.</title>
        <authorList>
            <person name="Mesny F."/>
            <person name="Miyauchi S."/>
            <person name="Thiergart T."/>
            <person name="Pickel B."/>
            <person name="Atanasova L."/>
            <person name="Karlsson M."/>
            <person name="Huettel B."/>
            <person name="Barry K.W."/>
            <person name="Haridas S."/>
            <person name="Chen C."/>
            <person name="Bauer D."/>
            <person name="Andreopoulos W."/>
            <person name="Pangilinan J."/>
            <person name="LaButti K."/>
            <person name="Riley R."/>
            <person name="Lipzen A."/>
            <person name="Clum A."/>
            <person name="Drula E."/>
            <person name="Henrissat B."/>
            <person name="Kohler A."/>
            <person name="Grigoriev I.V."/>
            <person name="Martin F.M."/>
            <person name="Hacquard S."/>
        </authorList>
    </citation>
    <scope>NUCLEOTIDE SEQUENCE</scope>
    <source>
        <strain evidence="3">MPI-CAGE-CH-0235</strain>
    </source>
</reference>
<protein>
    <submittedName>
        <fullName evidence="3">Uncharacterized protein</fullName>
    </submittedName>
</protein>
<comment type="caution">
    <text evidence="3">The sequence shown here is derived from an EMBL/GenBank/DDBJ whole genome shotgun (WGS) entry which is preliminary data.</text>
</comment>
<evidence type="ECO:0000313" key="3">
    <source>
        <dbReference type="EMBL" id="KAH7328576.1"/>
    </source>
</evidence>
<dbReference type="OrthoDB" id="3563866at2759"/>
<dbReference type="EMBL" id="JAGPNK010000001">
    <property type="protein sequence ID" value="KAH7328576.1"/>
    <property type="molecule type" value="Genomic_DNA"/>
</dbReference>
<accession>A0A8K0WY67</accession>
<feature type="coiled-coil region" evidence="1">
    <location>
        <begin position="94"/>
        <end position="121"/>
    </location>
</feature>
<dbReference type="Proteomes" id="UP000813444">
    <property type="component" value="Unassembled WGS sequence"/>
</dbReference>
<feature type="region of interest" description="Disordered" evidence="2">
    <location>
        <begin position="1"/>
        <end position="41"/>
    </location>
</feature>
<feature type="compositionally biased region" description="Polar residues" evidence="2">
    <location>
        <begin position="14"/>
        <end position="35"/>
    </location>
</feature>
<evidence type="ECO:0000256" key="2">
    <source>
        <dbReference type="SAM" id="MobiDB-lite"/>
    </source>
</evidence>
<dbReference type="AlphaFoldDB" id="A0A8K0WY67"/>
<organism evidence="3 4">
    <name type="scientific">Stachybotrys elegans</name>
    <dbReference type="NCBI Taxonomy" id="80388"/>
    <lineage>
        <taxon>Eukaryota</taxon>
        <taxon>Fungi</taxon>
        <taxon>Dikarya</taxon>
        <taxon>Ascomycota</taxon>
        <taxon>Pezizomycotina</taxon>
        <taxon>Sordariomycetes</taxon>
        <taxon>Hypocreomycetidae</taxon>
        <taxon>Hypocreales</taxon>
        <taxon>Stachybotryaceae</taxon>
        <taxon>Stachybotrys</taxon>
    </lineage>
</organism>
<evidence type="ECO:0000256" key="1">
    <source>
        <dbReference type="SAM" id="Coils"/>
    </source>
</evidence>